<keyword evidence="3" id="KW-1185">Reference proteome</keyword>
<organism evidence="2 3">
    <name type="scientific">Thermodesulfovibrio aggregans</name>
    <dbReference type="NCBI Taxonomy" id="86166"/>
    <lineage>
        <taxon>Bacteria</taxon>
        <taxon>Pseudomonadati</taxon>
        <taxon>Nitrospirota</taxon>
        <taxon>Thermodesulfovibrionia</taxon>
        <taxon>Thermodesulfovibrionales</taxon>
        <taxon>Thermodesulfovibrionaceae</taxon>
        <taxon>Thermodesulfovibrio</taxon>
    </lineage>
</organism>
<name>A0A0U9HR32_9BACT</name>
<evidence type="ECO:0000313" key="3">
    <source>
        <dbReference type="Proteomes" id="UP000054976"/>
    </source>
</evidence>
<evidence type="ECO:0000256" key="1">
    <source>
        <dbReference type="SAM" id="MobiDB-lite"/>
    </source>
</evidence>
<dbReference type="Proteomes" id="UP000054976">
    <property type="component" value="Unassembled WGS sequence"/>
</dbReference>
<dbReference type="EMBL" id="BCNO01000002">
    <property type="protein sequence ID" value="GAQ95511.1"/>
    <property type="molecule type" value="Genomic_DNA"/>
</dbReference>
<comment type="caution">
    <text evidence="2">The sequence shown here is derived from an EMBL/GenBank/DDBJ whole genome shotgun (WGS) entry which is preliminary data.</text>
</comment>
<protein>
    <submittedName>
        <fullName evidence="2">Uncharacterized protein</fullName>
    </submittedName>
</protein>
<evidence type="ECO:0000313" key="2">
    <source>
        <dbReference type="EMBL" id="GAQ95511.1"/>
    </source>
</evidence>
<accession>A0A0U9HR32</accession>
<sequence length="84" mass="10242">MPRPDPGTFVDGDYFQSKRLMFLFTHFYEPPCFECKYFDEEAWTFYDIKRCDAFDEIPDEIWSDKNDHKNSYPGDRGIKFEEYL</sequence>
<proteinExistence type="predicted"/>
<reference evidence="3" key="1">
    <citation type="submission" date="2016-01" db="EMBL/GenBank/DDBJ databases">
        <title>Draft genome sequence of Thermodesulfovibrio aggregans strain TGE-P1.</title>
        <authorList>
            <person name="Sekiguchi Y."/>
            <person name="Ohashi A."/>
            <person name="Matsuura N."/>
            <person name="Tourlousse M.D."/>
        </authorList>
    </citation>
    <scope>NUCLEOTIDE SEQUENCE [LARGE SCALE GENOMIC DNA]</scope>
    <source>
        <strain evidence="3">TGE-P1</strain>
    </source>
</reference>
<feature type="region of interest" description="Disordered" evidence="1">
    <location>
        <begin position="65"/>
        <end position="84"/>
    </location>
</feature>
<dbReference type="RefSeq" id="WP_059176942.1">
    <property type="nucleotide sequence ID" value="NZ_BCNO01000002.1"/>
</dbReference>
<dbReference type="AlphaFoldDB" id="A0A0U9HR32"/>
<gene>
    <name evidence="2" type="ORF">TAGGR_2406</name>
</gene>